<dbReference type="CDD" id="cd00464">
    <property type="entry name" value="SK"/>
    <property type="match status" value="1"/>
</dbReference>
<comment type="function">
    <text evidence="7">Catalyzes the specific phosphorylation of the 3-hydroxyl group of shikimic acid using ATP as a cosubstrate.</text>
</comment>
<dbReference type="AlphaFoldDB" id="I4AF46"/>
<keyword evidence="4 7" id="KW-0418">Kinase</keyword>
<dbReference type="PRINTS" id="PR01100">
    <property type="entry name" value="SHIKIMTKNASE"/>
</dbReference>
<keyword evidence="7" id="KW-0963">Cytoplasm</keyword>
<dbReference type="GO" id="GO:0009073">
    <property type="term" value="P:aromatic amino acid family biosynthetic process"/>
    <property type="evidence" value="ECO:0007669"/>
    <property type="project" value="UniProtKB-KW"/>
</dbReference>
<dbReference type="OrthoDB" id="9800332at2"/>
<evidence type="ECO:0000256" key="6">
    <source>
        <dbReference type="ARBA" id="ARBA00023141"/>
    </source>
</evidence>
<dbReference type="EMBL" id="CP003345">
    <property type="protein sequence ID" value="AFM02581.1"/>
    <property type="molecule type" value="Genomic_DNA"/>
</dbReference>
<dbReference type="InterPro" id="IPR000623">
    <property type="entry name" value="Shikimate_kinase/TSH1"/>
</dbReference>
<dbReference type="EC" id="2.7.1.71" evidence="7"/>
<dbReference type="Proteomes" id="UP000006054">
    <property type="component" value="Chromosome"/>
</dbReference>
<keyword evidence="9" id="KW-1185">Reference proteome</keyword>
<dbReference type="GO" id="GO:0005829">
    <property type="term" value="C:cytosol"/>
    <property type="evidence" value="ECO:0007669"/>
    <property type="project" value="TreeGrafter"/>
</dbReference>
<feature type="binding site" evidence="7">
    <location>
        <begin position="10"/>
        <end position="15"/>
    </location>
    <ligand>
        <name>ATP</name>
        <dbReference type="ChEBI" id="CHEBI:30616"/>
    </ligand>
</feature>
<dbReference type="PATRIC" id="fig|880071.3.peg.73"/>
<comment type="catalytic activity">
    <reaction evidence="7">
        <text>shikimate + ATP = 3-phosphoshikimate + ADP + H(+)</text>
        <dbReference type="Rhea" id="RHEA:13121"/>
        <dbReference type="ChEBI" id="CHEBI:15378"/>
        <dbReference type="ChEBI" id="CHEBI:30616"/>
        <dbReference type="ChEBI" id="CHEBI:36208"/>
        <dbReference type="ChEBI" id="CHEBI:145989"/>
        <dbReference type="ChEBI" id="CHEBI:456216"/>
        <dbReference type="EC" id="2.7.1.71"/>
    </reaction>
</comment>
<dbReference type="GO" id="GO:0008652">
    <property type="term" value="P:amino acid biosynthetic process"/>
    <property type="evidence" value="ECO:0007669"/>
    <property type="project" value="UniProtKB-KW"/>
</dbReference>
<dbReference type="GO" id="GO:0004765">
    <property type="term" value="F:shikimate kinase activity"/>
    <property type="evidence" value="ECO:0007669"/>
    <property type="project" value="UniProtKB-UniRule"/>
</dbReference>
<dbReference type="GO" id="GO:0005524">
    <property type="term" value="F:ATP binding"/>
    <property type="evidence" value="ECO:0007669"/>
    <property type="project" value="UniProtKB-UniRule"/>
</dbReference>
<evidence type="ECO:0000313" key="8">
    <source>
        <dbReference type="EMBL" id="AFM02581.1"/>
    </source>
</evidence>
<sequence length="171" mass="19932">MLIYLIGMPASGKSTFGKLVAQKLNYTFLDLDTLIEEDNNSTIPKIFDTKGEDFFRKLEQNALQFTFNLDKTIIATGGGTPCFFDNLDKMKENGIVCFIHIEIKTLVKRTFQAQQRKQNSRPLFKDSTSFEELYQLVSQKWTDRKEFYQKADFEIKNNDLNEFLEKLNAKQ</sequence>
<evidence type="ECO:0000313" key="9">
    <source>
        <dbReference type="Proteomes" id="UP000006054"/>
    </source>
</evidence>
<organism evidence="8 9">
    <name type="scientific">Bernardetia litoralis (strain ATCC 23117 / DSM 6794 / NBRC 15988 / NCIMB 1366 / Fx l1 / Sio-4)</name>
    <name type="common">Flexibacter litoralis</name>
    <dbReference type="NCBI Taxonomy" id="880071"/>
    <lineage>
        <taxon>Bacteria</taxon>
        <taxon>Pseudomonadati</taxon>
        <taxon>Bacteroidota</taxon>
        <taxon>Cytophagia</taxon>
        <taxon>Cytophagales</taxon>
        <taxon>Bernardetiaceae</taxon>
        <taxon>Bernardetia</taxon>
    </lineage>
</organism>
<name>I4AF46_BERLS</name>
<comment type="cofactor">
    <cofactor evidence="7">
        <name>Mg(2+)</name>
        <dbReference type="ChEBI" id="CHEBI:18420"/>
    </cofactor>
    <text evidence="7">Binds 1 Mg(2+) ion per subunit.</text>
</comment>
<feature type="binding site" evidence="7">
    <location>
        <position position="14"/>
    </location>
    <ligand>
        <name>Mg(2+)</name>
        <dbReference type="ChEBI" id="CHEBI:18420"/>
    </ligand>
</feature>
<keyword evidence="2 7" id="KW-0808">Transferase</keyword>
<dbReference type="PANTHER" id="PTHR21087">
    <property type="entry name" value="SHIKIMATE KINASE"/>
    <property type="match status" value="1"/>
</dbReference>
<comment type="similarity">
    <text evidence="7">Belongs to the shikimate kinase family.</text>
</comment>
<evidence type="ECO:0000256" key="7">
    <source>
        <dbReference type="HAMAP-Rule" id="MF_00109"/>
    </source>
</evidence>
<keyword evidence="3 7" id="KW-0547">Nucleotide-binding</keyword>
<keyword evidence="5 7" id="KW-0067">ATP-binding</keyword>
<dbReference type="InterPro" id="IPR027417">
    <property type="entry name" value="P-loop_NTPase"/>
</dbReference>
<feature type="binding site" evidence="7">
    <location>
        <position position="56"/>
    </location>
    <ligand>
        <name>substrate</name>
    </ligand>
</feature>
<comment type="subunit">
    <text evidence="7">Monomer.</text>
</comment>
<keyword evidence="6 7" id="KW-0057">Aromatic amino acid biosynthesis</keyword>
<protein>
    <recommendedName>
        <fullName evidence="7">Shikimate kinase</fullName>
        <shortName evidence="7">SK</shortName>
        <ecNumber evidence="7">2.7.1.71</ecNumber>
    </recommendedName>
</protein>
<gene>
    <name evidence="7" type="primary">aroK</name>
    <name evidence="8" type="ordered locus">Fleli_0071</name>
</gene>
<feature type="binding site" evidence="7">
    <location>
        <position position="78"/>
    </location>
    <ligand>
        <name>substrate</name>
    </ligand>
</feature>
<dbReference type="RefSeq" id="WP_014796050.1">
    <property type="nucleotide sequence ID" value="NC_018018.1"/>
</dbReference>
<evidence type="ECO:0000256" key="1">
    <source>
        <dbReference type="ARBA" id="ARBA00022605"/>
    </source>
</evidence>
<dbReference type="InterPro" id="IPR031322">
    <property type="entry name" value="Shikimate/glucono_kinase"/>
</dbReference>
<dbReference type="UniPathway" id="UPA00053">
    <property type="reaction ID" value="UER00088"/>
</dbReference>
<dbReference type="eggNOG" id="COG0703">
    <property type="taxonomic scope" value="Bacteria"/>
</dbReference>
<evidence type="ECO:0000256" key="4">
    <source>
        <dbReference type="ARBA" id="ARBA00022777"/>
    </source>
</evidence>
<keyword evidence="1 7" id="KW-0028">Amino-acid biosynthesis</keyword>
<dbReference type="PANTHER" id="PTHR21087:SF16">
    <property type="entry name" value="SHIKIMATE KINASE 1, CHLOROPLASTIC"/>
    <property type="match status" value="1"/>
</dbReference>
<feature type="binding site" evidence="7">
    <location>
        <position position="32"/>
    </location>
    <ligand>
        <name>substrate</name>
    </ligand>
</feature>
<evidence type="ECO:0000256" key="3">
    <source>
        <dbReference type="ARBA" id="ARBA00022741"/>
    </source>
</evidence>
<dbReference type="Gene3D" id="3.40.50.300">
    <property type="entry name" value="P-loop containing nucleotide triphosphate hydrolases"/>
    <property type="match status" value="1"/>
</dbReference>
<dbReference type="GO" id="GO:0009423">
    <property type="term" value="P:chorismate biosynthetic process"/>
    <property type="evidence" value="ECO:0007669"/>
    <property type="project" value="UniProtKB-UniRule"/>
</dbReference>
<dbReference type="HAMAP" id="MF_00109">
    <property type="entry name" value="Shikimate_kinase"/>
    <property type="match status" value="1"/>
</dbReference>
<dbReference type="HOGENOM" id="CLU_057607_4_0_10"/>
<dbReference type="STRING" id="880071.Fleli_0071"/>
<evidence type="ECO:0000256" key="5">
    <source>
        <dbReference type="ARBA" id="ARBA00022840"/>
    </source>
</evidence>
<evidence type="ECO:0000256" key="2">
    <source>
        <dbReference type="ARBA" id="ARBA00022679"/>
    </source>
</evidence>
<accession>I4AF46</accession>
<feature type="binding site" evidence="7">
    <location>
        <position position="121"/>
    </location>
    <ligand>
        <name>ATP</name>
        <dbReference type="ChEBI" id="CHEBI:30616"/>
    </ligand>
</feature>
<comment type="subcellular location">
    <subcellularLocation>
        <location evidence="7">Cytoplasm</location>
    </subcellularLocation>
</comment>
<dbReference type="GO" id="GO:0000287">
    <property type="term" value="F:magnesium ion binding"/>
    <property type="evidence" value="ECO:0007669"/>
    <property type="project" value="UniProtKB-UniRule"/>
</dbReference>
<keyword evidence="7" id="KW-0460">Magnesium</keyword>
<feature type="binding site" evidence="7">
    <location>
        <position position="144"/>
    </location>
    <ligand>
        <name>substrate</name>
    </ligand>
</feature>
<dbReference type="SUPFAM" id="SSF52540">
    <property type="entry name" value="P-loop containing nucleoside triphosphate hydrolases"/>
    <property type="match status" value="1"/>
</dbReference>
<proteinExistence type="inferred from homology"/>
<dbReference type="KEGG" id="fli:Fleli_0071"/>
<keyword evidence="7" id="KW-0479">Metal-binding</keyword>
<comment type="caution">
    <text evidence="7">Lacks conserved residue(s) required for the propagation of feature annotation.</text>
</comment>
<dbReference type="Pfam" id="PF01202">
    <property type="entry name" value="SKI"/>
    <property type="match status" value="1"/>
</dbReference>
<reference evidence="9" key="1">
    <citation type="submission" date="2012-06" db="EMBL/GenBank/DDBJ databases">
        <title>The complete genome of Flexibacter litoralis DSM 6794.</title>
        <authorList>
            <person name="Lucas S."/>
            <person name="Copeland A."/>
            <person name="Lapidus A."/>
            <person name="Glavina del Rio T."/>
            <person name="Dalin E."/>
            <person name="Tice H."/>
            <person name="Bruce D."/>
            <person name="Goodwin L."/>
            <person name="Pitluck S."/>
            <person name="Peters L."/>
            <person name="Ovchinnikova G."/>
            <person name="Lu M."/>
            <person name="Kyrpides N."/>
            <person name="Mavromatis K."/>
            <person name="Ivanova N."/>
            <person name="Brettin T."/>
            <person name="Detter J.C."/>
            <person name="Han C."/>
            <person name="Larimer F."/>
            <person name="Land M."/>
            <person name="Hauser L."/>
            <person name="Markowitz V."/>
            <person name="Cheng J.-F."/>
            <person name="Hugenholtz P."/>
            <person name="Woyke T."/>
            <person name="Wu D."/>
            <person name="Spring S."/>
            <person name="Lang E."/>
            <person name="Kopitz M."/>
            <person name="Brambilla E."/>
            <person name="Klenk H.-P."/>
            <person name="Eisen J.A."/>
        </authorList>
    </citation>
    <scope>NUCLEOTIDE SEQUENCE [LARGE SCALE GENOMIC DNA]</scope>
    <source>
        <strain evidence="9">ATCC 23117 / DSM 6794 / NBRC 15988 / NCIMB 1366 / Sio-4</strain>
    </source>
</reference>
<comment type="pathway">
    <text evidence="7">Metabolic intermediate biosynthesis; chorismate biosynthesis; chorismate from D-erythrose 4-phosphate and phosphoenolpyruvate: step 5/7.</text>
</comment>